<name>B0D8T9_LACBS</name>
<dbReference type="GO" id="GO:0005739">
    <property type="term" value="C:mitochondrion"/>
    <property type="evidence" value="ECO:0007669"/>
    <property type="project" value="InterPro"/>
</dbReference>
<dbReference type="FunCoup" id="B0D8T9">
    <property type="interactions" value="149"/>
</dbReference>
<proteinExistence type="predicted"/>
<dbReference type="KEGG" id="lbc:LACBIDRAFT_294063"/>
<evidence type="ECO:0000256" key="1">
    <source>
        <dbReference type="SAM" id="MobiDB-lite"/>
    </source>
</evidence>
<dbReference type="PANTHER" id="PTHR39468:SF1">
    <property type="entry name" value="MTF2-LIKE C-TERMINAL DOMAIN-CONTAINING PROTEIN"/>
    <property type="match status" value="1"/>
</dbReference>
<dbReference type="GeneID" id="6075949"/>
<reference evidence="3 4" key="1">
    <citation type="journal article" date="2008" name="Nature">
        <title>The genome of Laccaria bicolor provides insights into mycorrhizal symbiosis.</title>
        <authorList>
            <person name="Martin F."/>
            <person name="Aerts A."/>
            <person name="Ahren D."/>
            <person name="Brun A."/>
            <person name="Danchin E.G.J."/>
            <person name="Duchaussoy F."/>
            <person name="Gibon J."/>
            <person name="Kohler A."/>
            <person name="Lindquist E."/>
            <person name="Pereda V."/>
            <person name="Salamov A."/>
            <person name="Shapiro H.J."/>
            <person name="Wuyts J."/>
            <person name="Blaudez D."/>
            <person name="Buee M."/>
            <person name="Brokstein P."/>
            <person name="Canbaeck B."/>
            <person name="Cohen D."/>
            <person name="Courty P.E."/>
            <person name="Coutinho P.M."/>
            <person name="Delaruelle C."/>
            <person name="Detter J.C."/>
            <person name="Deveau A."/>
            <person name="DiFazio S."/>
            <person name="Duplessis S."/>
            <person name="Fraissinet-Tachet L."/>
            <person name="Lucic E."/>
            <person name="Frey-Klett P."/>
            <person name="Fourrey C."/>
            <person name="Feussner I."/>
            <person name="Gay G."/>
            <person name="Grimwood J."/>
            <person name="Hoegger P.J."/>
            <person name="Jain P."/>
            <person name="Kilaru S."/>
            <person name="Labbe J."/>
            <person name="Lin Y.C."/>
            <person name="Legue V."/>
            <person name="Le Tacon F."/>
            <person name="Marmeisse R."/>
            <person name="Melayah D."/>
            <person name="Montanini B."/>
            <person name="Muratet M."/>
            <person name="Nehls U."/>
            <person name="Niculita-Hirzel H."/>
            <person name="Oudot-Le Secq M.P."/>
            <person name="Peter M."/>
            <person name="Quesneville H."/>
            <person name="Rajashekar B."/>
            <person name="Reich M."/>
            <person name="Rouhier N."/>
            <person name="Schmutz J."/>
            <person name="Yin T."/>
            <person name="Chalot M."/>
            <person name="Henrissat B."/>
            <person name="Kuees U."/>
            <person name="Lucas S."/>
            <person name="Van de Peer Y."/>
            <person name="Podila G.K."/>
            <person name="Polle A."/>
            <person name="Pukkila P.J."/>
            <person name="Richardson P.M."/>
            <person name="Rouze P."/>
            <person name="Sanders I.R."/>
            <person name="Stajich J.E."/>
            <person name="Tunlid A."/>
            <person name="Tuskan G."/>
            <person name="Grigoriev I.V."/>
        </authorList>
    </citation>
    <scope>NUCLEOTIDE SEQUENCE [LARGE SCALE GENOMIC DNA]</scope>
    <source>
        <strain evidence="4">S238N-H82 / ATCC MYA-4686</strain>
    </source>
</reference>
<dbReference type="AlphaFoldDB" id="B0D8T9"/>
<protein>
    <submittedName>
        <fullName evidence="3">Predicted protein</fullName>
    </submittedName>
</protein>
<keyword evidence="4" id="KW-1185">Reference proteome</keyword>
<dbReference type="RefSeq" id="XP_001880443.1">
    <property type="nucleotide sequence ID" value="XM_001880408.1"/>
</dbReference>
<dbReference type="EMBL" id="DS547100">
    <property type="protein sequence ID" value="EDR09130.1"/>
    <property type="molecule type" value="Genomic_DNA"/>
</dbReference>
<sequence length="369" mass="42415">MQRTCTRSQTTFLQTFVTRRWKHSSTHQGLFLSLTGQSPAIRVTYLPCRRSISITSKNPYAVASGSGQSSWDHLFKDLENATPSDLKRPLAPRNPKQSMTAREMKAFESMIDMVFDSSNDAEASSERSSDRPNKVDDLFKKLRRHSKKMKWSTEAEDMLDRKKEEMDLCSTDQELLEWANDKVFGEFRQYLEAVLSGSNEAIQQPPTYPTIIALLVRQFRDRYHNPHLALAIFDHARHLSILSYVFGCSTQAYNELIQTRWSSFRDLMGVKDALQEMFVNGVETNAQTRKLVEGLWKDVGTENIWPDHNPESEIGSTLAEIERMMPRARPESTSKRGQPMWDAWKNQGSEGKDASYVFDSWDAPPTKER</sequence>
<evidence type="ECO:0000313" key="4">
    <source>
        <dbReference type="Proteomes" id="UP000001194"/>
    </source>
</evidence>
<dbReference type="InParanoid" id="B0D8T9"/>
<dbReference type="OrthoDB" id="2444174at2759"/>
<feature type="domain" description="Mtf2-like C-terminal" evidence="2">
    <location>
        <begin position="156"/>
        <end position="329"/>
    </location>
</feature>
<dbReference type="InterPro" id="IPR040009">
    <property type="entry name" value="Mtf2/C5D6.12-like"/>
</dbReference>
<dbReference type="STRING" id="486041.B0D8T9"/>
<evidence type="ECO:0000313" key="3">
    <source>
        <dbReference type="EMBL" id="EDR09130.1"/>
    </source>
</evidence>
<dbReference type="PANTHER" id="PTHR39468">
    <property type="entry name" value="CHROMOSOME 7, WHOLE GENOME SHOTGUN SEQUENCE"/>
    <property type="match status" value="1"/>
</dbReference>
<dbReference type="Pfam" id="PF19189">
    <property type="entry name" value="Mtf2"/>
    <property type="match status" value="1"/>
</dbReference>
<feature type="region of interest" description="Disordered" evidence="1">
    <location>
        <begin position="327"/>
        <end position="369"/>
    </location>
</feature>
<dbReference type="HOGENOM" id="CLU_039423_0_0_1"/>
<evidence type="ECO:0000259" key="2">
    <source>
        <dbReference type="Pfam" id="PF19189"/>
    </source>
</evidence>
<organism evidence="4">
    <name type="scientific">Laccaria bicolor (strain S238N-H82 / ATCC MYA-4686)</name>
    <name type="common">Bicoloured deceiver</name>
    <name type="synonym">Laccaria laccata var. bicolor</name>
    <dbReference type="NCBI Taxonomy" id="486041"/>
    <lineage>
        <taxon>Eukaryota</taxon>
        <taxon>Fungi</taxon>
        <taxon>Dikarya</taxon>
        <taxon>Basidiomycota</taxon>
        <taxon>Agaricomycotina</taxon>
        <taxon>Agaricomycetes</taxon>
        <taxon>Agaricomycetidae</taxon>
        <taxon>Agaricales</taxon>
        <taxon>Agaricineae</taxon>
        <taxon>Hydnangiaceae</taxon>
        <taxon>Laccaria</taxon>
    </lineage>
</organism>
<dbReference type="Proteomes" id="UP000001194">
    <property type="component" value="Unassembled WGS sequence"/>
</dbReference>
<dbReference type="InterPro" id="IPR043837">
    <property type="entry name" value="Mtf2-like_C"/>
</dbReference>
<gene>
    <name evidence="3" type="ORF">LACBIDRAFT_294063</name>
</gene>
<accession>B0D8T9</accession>